<feature type="region of interest" description="Disordered" evidence="1">
    <location>
        <begin position="269"/>
        <end position="356"/>
    </location>
</feature>
<organism evidence="2 3">
    <name type="scientific">Gomphillus americanus</name>
    <dbReference type="NCBI Taxonomy" id="1940652"/>
    <lineage>
        <taxon>Eukaryota</taxon>
        <taxon>Fungi</taxon>
        <taxon>Dikarya</taxon>
        <taxon>Ascomycota</taxon>
        <taxon>Pezizomycotina</taxon>
        <taxon>Lecanoromycetes</taxon>
        <taxon>OSLEUM clade</taxon>
        <taxon>Ostropomycetidae</taxon>
        <taxon>Ostropales</taxon>
        <taxon>Graphidaceae</taxon>
        <taxon>Gomphilloideae</taxon>
        <taxon>Gomphillus</taxon>
    </lineage>
</organism>
<accession>A0A8H3F070</accession>
<dbReference type="EMBL" id="CAJPDQ010000008">
    <property type="protein sequence ID" value="CAF9913393.1"/>
    <property type="molecule type" value="Genomic_DNA"/>
</dbReference>
<comment type="caution">
    <text evidence="2">The sequence shown here is derived from an EMBL/GenBank/DDBJ whole genome shotgun (WGS) entry which is preliminary data.</text>
</comment>
<protein>
    <submittedName>
        <fullName evidence="2">Uncharacterized protein</fullName>
    </submittedName>
</protein>
<feature type="region of interest" description="Disordered" evidence="1">
    <location>
        <begin position="177"/>
        <end position="255"/>
    </location>
</feature>
<evidence type="ECO:0000256" key="1">
    <source>
        <dbReference type="SAM" id="MobiDB-lite"/>
    </source>
</evidence>
<evidence type="ECO:0000313" key="2">
    <source>
        <dbReference type="EMBL" id="CAF9913393.1"/>
    </source>
</evidence>
<name>A0A8H3F070_9LECA</name>
<reference evidence="2" key="1">
    <citation type="submission" date="2021-03" db="EMBL/GenBank/DDBJ databases">
        <authorList>
            <person name="Tagirdzhanova G."/>
        </authorList>
    </citation>
    <scope>NUCLEOTIDE SEQUENCE</scope>
</reference>
<feature type="compositionally biased region" description="Polar residues" evidence="1">
    <location>
        <begin position="206"/>
        <end position="216"/>
    </location>
</feature>
<evidence type="ECO:0000313" key="3">
    <source>
        <dbReference type="Proteomes" id="UP000664169"/>
    </source>
</evidence>
<dbReference type="AlphaFoldDB" id="A0A8H3F070"/>
<feature type="compositionally biased region" description="Polar residues" evidence="1">
    <location>
        <begin position="287"/>
        <end position="309"/>
    </location>
</feature>
<gene>
    <name evidence="2" type="ORF">GOMPHAMPRED_007887</name>
</gene>
<proteinExistence type="predicted"/>
<dbReference type="Proteomes" id="UP000664169">
    <property type="component" value="Unassembled WGS sequence"/>
</dbReference>
<keyword evidence="3" id="KW-1185">Reference proteome</keyword>
<feature type="compositionally biased region" description="Basic residues" evidence="1">
    <location>
        <begin position="333"/>
        <end position="350"/>
    </location>
</feature>
<sequence>MVFLPVEFQNAEGYVAVETSPYRGRQYYHICPLELLNSRRRSTTTLLIGSDLPEDYLEELDSQTFQDRLDTSTFLTDRLYPFFVFHWSPTPSFPSSKWSKNILLSVDNLHSRLFLSESNSTHPHPLALSLDKLHSRLFGSESNSTRGQALATENISAGAPSGQANSLSMAELTQHVRRPEDVNNPPVSGTKPDTDQTELENRDPNKVSTLQEQTAAISIDSDGESSTKVDGGKSSNAEGKKRATVDLTNLDGDSEDEIGNLHLFAPRSTAGKRLPSGVSGKRLPAIPQNNGDNDMENGSSSNNIGTSKSHGLDSAEGSSQVASGTAHLGIIKAKSKPKKKSKSKSKSRRRSFNEYVALSEAKSQSTKVKLARKGKTPSGEIVDEYLFSDVVTLSELSYANLGDMEDYVHPDTEWETQTGGPFYVHILHNDTSGQDEIVPGDYKHFCVYEDYIGPIDGLSEANDMTMITMHERNRHLFELYYPEEVYWDNTYRERFHEDGRCEMRAVHGQFFLVVKTVKQVEDEDDTVTPHSSMLMNKMFYAVNLVEIGPVHNRVVPYDNPYVKTDMMLCLHNANKWAAGAFKAAAKYLLYEQDIQECILKIVEKAEEAEEEMEVPTDFGWEFSHSFISKHRLPEDKGAGMKTVIKVSVQAVETGKY</sequence>